<dbReference type="EMBL" id="PEVA01000056">
    <property type="protein sequence ID" value="PIV08688.1"/>
    <property type="molecule type" value="Genomic_DNA"/>
</dbReference>
<dbReference type="Proteomes" id="UP000230119">
    <property type="component" value="Unassembled WGS sequence"/>
</dbReference>
<evidence type="ECO:0008006" key="4">
    <source>
        <dbReference type="Google" id="ProtNLM"/>
    </source>
</evidence>
<keyword evidence="1" id="KW-0472">Membrane</keyword>
<organism evidence="2 3">
    <name type="scientific">Candidatus Roizmanbacteria bacterium CG03_land_8_20_14_0_80_39_12</name>
    <dbReference type="NCBI Taxonomy" id="1974847"/>
    <lineage>
        <taxon>Bacteria</taxon>
        <taxon>Candidatus Roizmaniibacteriota</taxon>
    </lineage>
</organism>
<comment type="caution">
    <text evidence="2">The sequence shown here is derived from an EMBL/GenBank/DDBJ whole genome shotgun (WGS) entry which is preliminary data.</text>
</comment>
<dbReference type="AlphaFoldDB" id="A0A2M7BT75"/>
<feature type="transmembrane region" description="Helical" evidence="1">
    <location>
        <begin position="7"/>
        <end position="29"/>
    </location>
</feature>
<evidence type="ECO:0000313" key="2">
    <source>
        <dbReference type="EMBL" id="PIV08688.1"/>
    </source>
</evidence>
<protein>
    <recommendedName>
        <fullName evidence="4">GPI mannosyltransferase 2</fullName>
    </recommendedName>
</protein>
<reference evidence="3" key="1">
    <citation type="submission" date="2017-09" db="EMBL/GenBank/DDBJ databases">
        <title>Depth-based differentiation of microbial function through sediment-hosted aquifers and enrichment of novel symbionts in the deep terrestrial subsurface.</title>
        <authorList>
            <person name="Probst A.J."/>
            <person name="Ladd B."/>
            <person name="Jarett J.K."/>
            <person name="Geller-Mcgrath D.E."/>
            <person name="Sieber C.M.K."/>
            <person name="Emerson J.B."/>
            <person name="Anantharaman K."/>
            <person name="Thomas B.C."/>
            <person name="Malmstrom R."/>
            <person name="Stieglmeier M."/>
            <person name="Klingl A."/>
            <person name="Woyke T."/>
            <person name="Ryan C.M."/>
            <person name="Banfield J.F."/>
        </authorList>
    </citation>
    <scope>NUCLEOTIDE SEQUENCE [LARGE SCALE GENOMIC DNA]</scope>
</reference>
<proteinExistence type="predicted"/>
<name>A0A2M7BT75_9BACT</name>
<feature type="non-terminal residue" evidence="2">
    <location>
        <position position="125"/>
    </location>
</feature>
<keyword evidence="1" id="KW-0812">Transmembrane</keyword>
<gene>
    <name evidence="2" type="ORF">COS52_01405</name>
</gene>
<evidence type="ECO:0000256" key="1">
    <source>
        <dbReference type="SAM" id="Phobius"/>
    </source>
</evidence>
<evidence type="ECO:0000313" key="3">
    <source>
        <dbReference type="Proteomes" id="UP000230119"/>
    </source>
</evidence>
<feature type="transmembrane region" description="Helical" evidence="1">
    <location>
        <begin position="93"/>
        <end position="112"/>
    </location>
</feature>
<keyword evidence="1" id="KW-1133">Transmembrane helix</keyword>
<accession>A0A2M7BT75</accession>
<sequence length="125" mass="14550">MLIIYFVLSRVFLFLCSFIAQKTVPYLGFFPYKELLVEYNLPSWISALANFDGIHYLLIAKQGYSQWEQAFFPLYPLLIKIVSFIIPNYLVTALLISNICFAIGVFIFHTYLKMISVETSRRDVS</sequence>